<protein>
    <recommendedName>
        <fullName evidence="4">Lipoprotein</fullName>
    </recommendedName>
</protein>
<evidence type="ECO:0000313" key="3">
    <source>
        <dbReference type="Proteomes" id="UP000034491"/>
    </source>
</evidence>
<gene>
    <name evidence="2" type="ORF">WH95_01170</name>
</gene>
<keyword evidence="1" id="KW-0732">Signal</keyword>
<sequence length="214" mass="23364">MRKLVFVLALFFVLTACSYQATTSVSPAYNVYSSYEDKIPGSFALYVDSDEMKGTYKVRGFTCSAHKFPIDAQKSFEISVLKTTQDLFENIELVTKPLSKEQLASLNYDAIVIVEAEDIDVKISVIQGFWSGEIEAEVEIVASVIVDSKNERILGATVTAEKDSLHPAGAACSGGANALGEATNESLEETMKRLGEKLTNSKKLRNMNTSPKAI</sequence>
<dbReference type="STRING" id="1549748.WH95_01170"/>
<keyword evidence="3" id="KW-1185">Reference proteome</keyword>
<dbReference type="EMBL" id="LANI01000001">
    <property type="protein sequence ID" value="KKJ78720.1"/>
    <property type="molecule type" value="Genomic_DNA"/>
</dbReference>
<dbReference type="PROSITE" id="PS51257">
    <property type="entry name" value="PROKAR_LIPOPROTEIN"/>
    <property type="match status" value="1"/>
</dbReference>
<feature type="signal peptide" evidence="1">
    <location>
        <begin position="1"/>
        <end position="21"/>
    </location>
</feature>
<accession>A0A0M2RFD3</accession>
<feature type="chain" id="PRO_5005640734" description="Lipoprotein" evidence="1">
    <location>
        <begin position="22"/>
        <end position="214"/>
    </location>
</feature>
<evidence type="ECO:0000256" key="1">
    <source>
        <dbReference type="SAM" id="SignalP"/>
    </source>
</evidence>
<evidence type="ECO:0000313" key="2">
    <source>
        <dbReference type="EMBL" id="KKJ78720.1"/>
    </source>
</evidence>
<organism evidence="2 3">
    <name type="scientific">Kiloniella litopenaei</name>
    <dbReference type="NCBI Taxonomy" id="1549748"/>
    <lineage>
        <taxon>Bacteria</taxon>
        <taxon>Pseudomonadati</taxon>
        <taxon>Pseudomonadota</taxon>
        <taxon>Alphaproteobacteria</taxon>
        <taxon>Rhodospirillales</taxon>
        <taxon>Kiloniellaceae</taxon>
        <taxon>Kiloniella</taxon>
    </lineage>
</organism>
<comment type="caution">
    <text evidence="2">The sequence shown here is derived from an EMBL/GenBank/DDBJ whole genome shotgun (WGS) entry which is preliminary data.</text>
</comment>
<proteinExistence type="predicted"/>
<reference evidence="2 3" key="1">
    <citation type="submission" date="2015-03" db="EMBL/GenBank/DDBJ databases">
        <title>Genome sequence of Kiloniella sp. P1-1, isolated from the gut microflora of Pacific white shrimp, Penaeus vannamei.</title>
        <authorList>
            <person name="Shao Z."/>
            <person name="Wang L."/>
            <person name="Li X."/>
        </authorList>
    </citation>
    <scope>NUCLEOTIDE SEQUENCE [LARGE SCALE GENOMIC DNA]</scope>
    <source>
        <strain evidence="2 3">P1-1</strain>
    </source>
</reference>
<dbReference type="Proteomes" id="UP000034491">
    <property type="component" value="Unassembled WGS sequence"/>
</dbReference>
<evidence type="ECO:0008006" key="4">
    <source>
        <dbReference type="Google" id="ProtNLM"/>
    </source>
</evidence>
<dbReference type="RefSeq" id="WP_046501838.1">
    <property type="nucleotide sequence ID" value="NZ_LANI01000001.1"/>
</dbReference>
<dbReference type="OrthoDB" id="8446143at2"/>
<name>A0A0M2RFD3_9PROT</name>
<dbReference type="AlphaFoldDB" id="A0A0M2RFD3"/>